<evidence type="ECO:0000313" key="3">
    <source>
        <dbReference type="Proteomes" id="UP000236291"/>
    </source>
</evidence>
<reference evidence="2 3" key="2">
    <citation type="journal article" date="2017" name="Front. Plant Sci.">
        <title>Gene Classification and Mining of Molecular Markers Useful in Red Clover (Trifolium pratense) Breeding.</title>
        <authorList>
            <person name="Istvanek J."/>
            <person name="Dluhosova J."/>
            <person name="Dluhos P."/>
            <person name="Patkova L."/>
            <person name="Nedelnik J."/>
            <person name="Repkova J."/>
        </authorList>
    </citation>
    <scope>NUCLEOTIDE SEQUENCE [LARGE SCALE GENOMIC DNA]</scope>
    <source>
        <strain evidence="3">cv. Tatra</strain>
        <tissue evidence="2">Young leaves</tissue>
    </source>
</reference>
<protein>
    <submittedName>
        <fullName evidence="2">CC-NBS-LRR resistance protein</fullName>
    </submittedName>
</protein>
<dbReference type="EMBL" id="ASHM01083168">
    <property type="protein sequence ID" value="PNX60627.1"/>
    <property type="molecule type" value="Genomic_DNA"/>
</dbReference>
<dbReference type="AlphaFoldDB" id="A0A2K3K2V4"/>
<evidence type="ECO:0000259" key="1">
    <source>
        <dbReference type="Pfam" id="PF25019"/>
    </source>
</evidence>
<dbReference type="InterPro" id="IPR032675">
    <property type="entry name" value="LRR_dom_sf"/>
</dbReference>
<dbReference type="PANTHER" id="PTHR47186">
    <property type="entry name" value="LEUCINE-RICH REPEAT-CONTAINING PROTEIN 57"/>
    <property type="match status" value="1"/>
</dbReference>
<feature type="domain" description="R13L1/DRL21-like LRR repeat region" evidence="1">
    <location>
        <begin position="27"/>
        <end position="155"/>
    </location>
</feature>
<dbReference type="SUPFAM" id="SSF52047">
    <property type="entry name" value="RNI-like"/>
    <property type="match status" value="1"/>
</dbReference>
<dbReference type="STRING" id="57577.A0A2K3K2V4"/>
<accession>A0A2K3K2V4</accession>
<gene>
    <name evidence="2" type="ORF">L195_g052027</name>
</gene>
<dbReference type="PANTHER" id="PTHR47186:SF26">
    <property type="entry name" value="LEUCINE-RICH REPEAT DOMAIN, L DOMAIN-CONTAINING PROTEIN-RELATED"/>
    <property type="match status" value="1"/>
</dbReference>
<dbReference type="Pfam" id="PF25019">
    <property type="entry name" value="LRR_R13L1-DRL21"/>
    <property type="match status" value="1"/>
</dbReference>
<name>A0A2K3K2V4_TRIPR</name>
<dbReference type="Proteomes" id="UP000236291">
    <property type="component" value="Unassembled WGS sequence"/>
</dbReference>
<evidence type="ECO:0000313" key="2">
    <source>
        <dbReference type="EMBL" id="PNX60627.1"/>
    </source>
</evidence>
<organism evidence="2 3">
    <name type="scientific">Trifolium pratense</name>
    <name type="common">Red clover</name>
    <dbReference type="NCBI Taxonomy" id="57577"/>
    <lineage>
        <taxon>Eukaryota</taxon>
        <taxon>Viridiplantae</taxon>
        <taxon>Streptophyta</taxon>
        <taxon>Embryophyta</taxon>
        <taxon>Tracheophyta</taxon>
        <taxon>Spermatophyta</taxon>
        <taxon>Magnoliopsida</taxon>
        <taxon>eudicotyledons</taxon>
        <taxon>Gunneridae</taxon>
        <taxon>Pentapetalae</taxon>
        <taxon>rosids</taxon>
        <taxon>fabids</taxon>
        <taxon>Fabales</taxon>
        <taxon>Fabaceae</taxon>
        <taxon>Papilionoideae</taxon>
        <taxon>50 kb inversion clade</taxon>
        <taxon>NPAAA clade</taxon>
        <taxon>Hologalegina</taxon>
        <taxon>IRL clade</taxon>
        <taxon>Trifolieae</taxon>
        <taxon>Trifolium</taxon>
    </lineage>
</organism>
<reference evidence="2 3" key="1">
    <citation type="journal article" date="2014" name="Am. J. Bot.">
        <title>Genome assembly and annotation for red clover (Trifolium pratense; Fabaceae).</title>
        <authorList>
            <person name="Istvanek J."/>
            <person name="Jaros M."/>
            <person name="Krenek A."/>
            <person name="Repkova J."/>
        </authorList>
    </citation>
    <scope>NUCLEOTIDE SEQUENCE [LARGE SCALE GENOMIC DNA]</scope>
    <source>
        <strain evidence="3">cv. Tatra</strain>
        <tissue evidence="2">Young leaves</tissue>
    </source>
</reference>
<sequence length="162" mass="18011">MPTKIGRLNNLEVLTDFVVGEQHGFDIKQLGKLNQLRGKLRISGLENVIDPADAAAANLADKEHLEELSMSYDQWRDIDASVTKAHVSVLEALQPNRNLMKLTIKDYRDSSFPNWLGERHLPNLVSLELLGCKLCSQMPPFGQFPSLKKLSISGCDGIEIIG</sequence>
<feature type="non-terminal residue" evidence="2">
    <location>
        <position position="162"/>
    </location>
</feature>
<proteinExistence type="predicted"/>
<dbReference type="Gene3D" id="3.80.10.10">
    <property type="entry name" value="Ribonuclease Inhibitor"/>
    <property type="match status" value="1"/>
</dbReference>
<dbReference type="InterPro" id="IPR056789">
    <property type="entry name" value="LRR_R13L1-DRL21"/>
</dbReference>
<comment type="caution">
    <text evidence="2">The sequence shown here is derived from an EMBL/GenBank/DDBJ whole genome shotgun (WGS) entry which is preliminary data.</text>
</comment>